<evidence type="ECO:0000256" key="1">
    <source>
        <dbReference type="PIRSR" id="PIRSR016184-1"/>
    </source>
</evidence>
<dbReference type="STRING" id="983965.A0A2T4C865"/>
<dbReference type="PIRSF" id="PIRSF016184">
    <property type="entry name" value="PhzC_PhzF"/>
    <property type="match status" value="1"/>
</dbReference>
<dbReference type="EMBL" id="KZ679130">
    <property type="protein sequence ID" value="PTB77708.1"/>
    <property type="molecule type" value="Genomic_DNA"/>
</dbReference>
<feature type="active site" evidence="1">
    <location>
        <position position="50"/>
    </location>
</feature>
<dbReference type="PANTHER" id="PTHR13774:SF32">
    <property type="entry name" value="ANTISENSE-ENHANCING SEQUENCE 1"/>
    <property type="match status" value="1"/>
</dbReference>
<keyword evidence="3" id="KW-1185">Reference proteome</keyword>
<dbReference type="Proteomes" id="UP000240760">
    <property type="component" value="Unassembled WGS sequence"/>
</dbReference>
<dbReference type="PANTHER" id="PTHR13774">
    <property type="entry name" value="PHENAZINE BIOSYNTHESIS PROTEIN"/>
    <property type="match status" value="1"/>
</dbReference>
<dbReference type="GO" id="GO:0016853">
    <property type="term" value="F:isomerase activity"/>
    <property type="evidence" value="ECO:0007669"/>
    <property type="project" value="TreeGrafter"/>
</dbReference>
<reference evidence="2 3" key="1">
    <citation type="submission" date="2016-07" db="EMBL/GenBank/DDBJ databases">
        <title>Multiple horizontal gene transfer events from other fungi enriched the ability of initially mycotrophic Trichoderma (Ascomycota) to feed on dead plant biomass.</title>
        <authorList>
            <consortium name="DOE Joint Genome Institute"/>
            <person name="Aerts A."/>
            <person name="Atanasova L."/>
            <person name="Chenthamara K."/>
            <person name="Zhang J."/>
            <person name="Grujic M."/>
            <person name="Henrissat B."/>
            <person name="Kuo A."/>
            <person name="Salamov A."/>
            <person name="Lipzen A."/>
            <person name="Labutti K."/>
            <person name="Barry K."/>
            <person name="Miao Y."/>
            <person name="Rahimi M.J."/>
            <person name="Shen Q."/>
            <person name="Grigoriev I.V."/>
            <person name="Kubicek C.P."/>
            <person name="Druzhinina I.S."/>
        </authorList>
    </citation>
    <scope>NUCLEOTIDE SEQUENCE [LARGE SCALE GENOMIC DNA]</scope>
    <source>
        <strain evidence="2 3">ATCC 18648</strain>
    </source>
</reference>
<dbReference type="InterPro" id="IPR003719">
    <property type="entry name" value="Phenazine_PhzF-like"/>
</dbReference>
<dbReference type="SUPFAM" id="SSF54506">
    <property type="entry name" value="Diaminopimelate epimerase-like"/>
    <property type="match status" value="1"/>
</dbReference>
<name>A0A2T4C865_TRILO</name>
<protein>
    <submittedName>
        <fullName evidence="2">Phenazine biosynthesis PhzC/PhzF protein</fullName>
    </submittedName>
</protein>
<evidence type="ECO:0000313" key="2">
    <source>
        <dbReference type="EMBL" id="PTB77708.1"/>
    </source>
</evidence>
<dbReference type="GO" id="GO:0005737">
    <property type="term" value="C:cytoplasm"/>
    <property type="evidence" value="ECO:0007669"/>
    <property type="project" value="TreeGrafter"/>
</dbReference>
<proteinExistence type="predicted"/>
<sequence>MELPFITLDVFTRTRFRGNPLAVVTIPASLPAKPTQAQKQAIAREFNLSETVFIHDVPDPAADRSRRIDIFLTTAEIAFAGHPTIGAAVSLLHLRPASTSGSEPQPAITELVTRAGRIAVLPTGPNSASATVPHNVHLHAKTLTAHAGIFAADLQPNPDVRRLELDAPVFSLVKGVTYALVELPSLETLAHVAVGPVDFKPEGFLDDGWQQGFIGRFYYVRTGDSTADVDGVQVPVVGLRTRMVAEGFEDPATGSAASCLAAYLSSQGRDKQTTPVRRYDFTQGVEMGKESSICVDVHLKDGVLDTVLLAGSAVQVMRGTITVE</sequence>
<dbReference type="Gene3D" id="3.10.310.10">
    <property type="entry name" value="Diaminopimelate Epimerase, Chain A, domain 1"/>
    <property type="match status" value="2"/>
</dbReference>
<gene>
    <name evidence="2" type="ORF">M440DRAFT_1221817</name>
</gene>
<dbReference type="OrthoDB" id="75169at2759"/>
<organism evidence="2 3">
    <name type="scientific">Trichoderma longibrachiatum ATCC 18648</name>
    <dbReference type="NCBI Taxonomy" id="983965"/>
    <lineage>
        <taxon>Eukaryota</taxon>
        <taxon>Fungi</taxon>
        <taxon>Dikarya</taxon>
        <taxon>Ascomycota</taxon>
        <taxon>Pezizomycotina</taxon>
        <taxon>Sordariomycetes</taxon>
        <taxon>Hypocreomycetidae</taxon>
        <taxon>Hypocreales</taxon>
        <taxon>Hypocreaceae</taxon>
        <taxon>Trichoderma</taxon>
    </lineage>
</organism>
<accession>A0A2T4C865</accession>
<dbReference type="AlphaFoldDB" id="A0A2T4C865"/>
<dbReference type="Pfam" id="PF02567">
    <property type="entry name" value="PhzC-PhzF"/>
    <property type="match status" value="2"/>
</dbReference>
<evidence type="ECO:0000313" key="3">
    <source>
        <dbReference type="Proteomes" id="UP000240760"/>
    </source>
</evidence>